<keyword evidence="2 5" id="KW-0645">Protease</keyword>
<dbReference type="SMART" id="SM00228">
    <property type="entry name" value="PDZ"/>
    <property type="match status" value="1"/>
</dbReference>
<dbReference type="GO" id="GO:0007165">
    <property type="term" value="P:signal transduction"/>
    <property type="evidence" value="ECO:0007669"/>
    <property type="project" value="TreeGrafter"/>
</dbReference>
<dbReference type="SUPFAM" id="SSF50156">
    <property type="entry name" value="PDZ domain-like"/>
    <property type="match status" value="1"/>
</dbReference>
<sequence length="669" mass="75627">MRVNLFKSTAVALGVFYVGLSYAVAPPISEDSLLPLAQEEQHSIASKRISALFTCSHYKHFVLDDQISQRIFDLYLQALDYNRSVLLAADVANFDSFRNQFDDALQSGDLKNAYAMYNLSTKRRYERYSYALSLLDQPMSFDVTDKYEFDRSKSAWAKDEAEMNEIWRQRVKYDELNLKLAGKKPAEIKDLLIKRYSNAIKRLKQDESEDVFQAVMNSFARSIDPHTSYLSPRNADRFNSEMNLSLEGIGAVLQADDDFTVVRSLIPGGPADKTKLLRPDDRITGVAQDRGKVIDVIGWRLDDVVELIKGRKGTKVRLEIQRGKGATHQTQLIELTRDKVRLEDRAAKSQVIKSEGKKIGVIEVPSFYVNLHLDVQKELTKLKAQKIDGLLIDLRNDGGGALTEATELTGLFMKQGPVVQIRDTMGRVAVNEDTDGKSYYDGPMTVLIDRYSASASEIFAAAMNDYGRALIIGENSFGKGTVQQHRALGKIYDFFDNELGHIQYTIAKFYRIDGGSTQNKGVQPDINFPPLTDPTETGESVELNALPWDKIEAAQYTKLGDFTALLPKLKEAHQQRVKNDPEFKYAEEDIAWYQAEKSKKYISLNEAERIKTRDEQDHKALQRANERLTRMGKPMVKSLTDIPTDMKFPDGYLKEAANITADLVRLSKS</sequence>
<feature type="domain" description="PDZ" evidence="6">
    <location>
        <begin position="239"/>
        <end position="309"/>
    </location>
</feature>
<dbReference type="EC" id="3.4.21.102" evidence="7"/>
<dbReference type="SUPFAM" id="SSF52096">
    <property type="entry name" value="ClpP/crotonase"/>
    <property type="match status" value="1"/>
</dbReference>
<dbReference type="HOGENOM" id="CLU_016199_1_0_6"/>
<dbReference type="InterPro" id="IPR040573">
    <property type="entry name" value="TSP_N"/>
</dbReference>
<organism evidence="7 8">
    <name type="scientific">Tolumonas auensis (strain DSM 9187 / NBRC 110442 / TA 4)</name>
    <dbReference type="NCBI Taxonomy" id="595494"/>
    <lineage>
        <taxon>Bacteria</taxon>
        <taxon>Pseudomonadati</taxon>
        <taxon>Pseudomonadota</taxon>
        <taxon>Gammaproteobacteria</taxon>
        <taxon>Aeromonadales</taxon>
        <taxon>Aeromonadaceae</taxon>
        <taxon>Tolumonas</taxon>
    </lineage>
</organism>
<dbReference type="Pfam" id="PF17804">
    <property type="entry name" value="TSP_NTD"/>
    <property type="match status" value="1"/>
</dbReference>
<dbReference type="CDD" id="cd06782">
    <property type="entry name" value="cpPDZ_CPP-like"/>
    <property type="match status" value="1"/>
</dbReference>
<dbReference type="KEGG" id="tau:Tola_1089"/>
<keyword evidence="3 5" id="KW-0378">Hydrolase</keyword>
<evidence type="ECO:0000256" key="5">
    <source>
        <dbReference type="RuleBase" id="RU004404"/>
    </source>
</evidence>
<dbReference type="InterPro" id="IPR004447">
    <property type="entry name" value="Peptidase_S41A"/>
</dbReference>
<dbReference type="Pfam" id="PF03572">
    <property type="entry name" value="Peptidase_S41"/>
    <property type="match status" value="1"/>
</dbReference>
<dbReference type="NCBIfam" id="TIGR00225">
    <property type="entry name" value="prc"/>
    <property type="match status" value="1"/>
</dbReference>
<keyword evidence="4 5" id="KW-0720">Serine protease</keyword>
<gene>
    <name evidence="7" type="ordered locus">Tola_1089</name>
</gene>
<dbReference type="Gene3D" id="3.90.226.10">
    <property type="entry name" value="2-enoyl-CoA Hydratase, Chain A, domain 1"/>
    <property type="match status" value="1"/>
</dbReference>
<dbReference type="GO" id="GO:0006508">
    <property type="term" value="P:proteolysis"/>
    <property type="evidence" value="ECO:0007669"/>
    <property type="project" value="UniProtKB-KW"/>
</dbReference>
<dbReference type="SMART" id="SM00245">
    <property type="entry name" value="TSPc"/>
    <property type="match status" value="1"/>
</dbReference>
<dbReference type="InterPro" id="IPR036034">
    <property type="entry name" value="PDZ_sf"/>
</dbReference>
<dbReference type="OrthoDB" id="9812068at2"/>
<dbReference type="AlphaFoldDB" id="C4LDB9"/>
<dbReference type="GO" id="GO:0030288">
    <property type="term" value="C:outer membrane-bounded periplasmic space"/>
    <property type="evidence" value="ECO:0007669"/>
    <property type="project" value="TreeGrafter"/>
</dbReference>
<dbReference type="Gene3D" id="2.30.42.10">
    <property type="match status" value="1"/>
</dbReference>
<dbReference type="PANTHER" id="PTHR32060">
    <property type="entry name" value="TAIL-SPECIFIC PROTEASE"/>
    <property type="match status" value="1"/>
</dbReference>
<evidence type="ECO:0000313" key="7">
    <source>
        <dbReference type="EMBL" id="ACQ92715.1"/>
    </source>
</evidence>
<dbReference type="GO" id="GO:0004252">
    <property type="term" value="F:serine-type endopeptidase activity"/>
    <property type="evidence" value="ECO:0007669"/>
    <property type="project" value="UniProtKB-EC"/>
</dbReference>
<name>C4LDB9_TOLAT</name>
<dbReference type="MEROPS" id="S41.001"/>
<proteinExistence type="inferred from homology"/>
<evidence type="ECO:0000259" key="6">
    <source>
        <dbReference type="PROSITE" id="PS50106"/>
    </source>
</evidence>
<evidence type="ECO:0000256" key="2">
    <source>
        <dbReference type="ARBA" id="ARBA00022670"/>
    </source>
</evidence>
<dbReference type="InterPro" id="IPR020992">
    <property type="entry name" value="Tail_Prtase_C"/>
</dbReference>
<dbReference type="InterPro" id="IPR029045">
    <property type="entry name" value="ClpP/crotonase-like_dom_sf"/>
</dbReference>
<dbReference type="Gene3D" id="3.30.750.44">
    <property type="match status" value="1"/>
</dbReference>
<comment type="similarity">
    <text evidence="1 5">Belongs to the peptidase S41A family.</text>
</comment>
<accession>C4LDB9</accession>
<dbReference type="eggNOG" id="COG0793">
    <property type="taxonomic scope" value="Bacteria"/>
</dbReference>
<reference evidence="8" key="1">
    <citation type="submission" date="2009-05" db="EMBL/GenBank/DDBJ databases">
        <title>Complete sequence of Tolumonas auensis DSM 9187.</title>
        <authorList>
            <consortium name="US DOE Joint Genome Institute"/>
            <person name="Lucas S."/>
            <person name="Copeland A."/>
            <person name="Lapidus A."/>
            <person name="Glavina del Rio T."/>
            <person name="Tice H."/>
            <person name="Bruce D."/>
            <person name="Goodwin L."/>
            <person name="Pitluck S."/>
            <person name="Chertkov O."/>
            <person name="Brettin T."/>
            <person name="Detter J.C."/>
            <person name="Han C."/>
            <person name="Larimer F."/>
            <person name="Land M."/>
            <person name="Hauser L."/>
            <person name="Kyrpides N."/>
            <person name="Mikhailova N."/>
            <person name="Spring S."/>
            <person name="Beller H."/>
        </authorList>
    </citation>
    <scope>NUCLEOTIDE SEQUENCE [LARGE SCALE GENOMIC DNA]</scope>
    <source>
        <strain evidence="8">DSM 9187 / TA4</strain>
    </source>
</reference>
<dbReference type="InterPro" id="IPR005151">
    <property type="entry name" value="Tail-specific_protease"/>
</dbReference>
<dbReference type="CDD" id="cd07560">
    <property type="entry name" value="Peptidase_S41_CPP"/>
    <property type="match status" value="1"/>
</dbReference>
<dbReference type="Pfam" id="PF11818">
    <property type="entry name" value="DUF3340"/>
    <property type="match status" value="1"/>
</dbReference>
<reference evidence="7 8" key="2">
    <citation type="journal article" date="2011" name="Stand. Genomic Sci.">
        <title>Complete genome sequence of Tolumonas auensis type strain (TA 4).</title>
        <authorList>
            <person name="Chertkov O."/>
            <person name="Copeland A."/>
            <person name="Lucas S."/>
            <person name="Lapidus A."/>
            <person name="Berry K.W."/>
            <person name="Detter J.C."/>
            <person name="Del Rio T.G."/>
            <person name="Hammon N."/>
            <person name="Dalin E."/>
            <person name="Tice H."/>
            <person name="Pitluck S."/>
            <person name="Richardson P."/>
            <person name="Bruce D."/>
            <person name="Goodwin L."/>
            <person name="Han C."/>
            <person name="Tapia R."/>
            <person name="Saunders E."/>
            <person name="Schmutz J."/>
            <person name="Brettin T."/>
            <person name="Larimer F."/>
            <person name="Land M."/>
            <person name="Hauser L."/>
            <person name="Spring S."/>
            <person name="Rohde M."/>
            <person name="Kyrpides N.C."/>
            <person name="Ivanova N."/>
            <person name="Goker M."/>
            <person name="Beller H.R."/>
            <person name="Klenk H.P."/>
            <person name="Woyke T."/>
        </authorList>
    </citation>
    <scope>NUCLEOTIDE SEQUENCE [LARGE SCALE GENOMIC DNA]</scope>
    <source>
        <strain evidence="8">DSM 9187 / TA4</strain>
    </source>
</reference>
<dbReference type="Pfam" id="PF00595">
    <property type="entry name" value="PDZ"/>
    <property type="match status" value="1"/>
</dbReference>
<protein>
    <submittedName>
        <fullName evidence="7">Carboxyl-terminal protease</fullName>
        <ecNumber evidence="7">3.4.21.102</ecNumber>
    </submittedName>
</protein>
<dbReference type="InterPro" id="IPR001478">
    <property type="entry name" value="PDZ"/>
</dbReference>
<evidence type="ECO:0000256" key="1">
    <source>
        <dbReference type="ARBA" id="ARBA00009179"/>
    </source>
</evidence>
<evidence type="ECO:0000256" key="4">
    <source>
        <dbReference type="ARBA" id="ARBA00022825"/>
    </source>
</evidence>
<dbReference type="EMBL" id="CP001616">
    <property type="protein sequence ID" value="ACQ92715.1"/>
    <property type="molecule type" value="Genomic_DNA"/>
</dbReference>
<evidence type="ECO:0000256" key="3">
    <source>
        <dbReference type="ARBA" id="ARBA00022801"/>
    </source>
</evidence>
<keyword evidence="8" id="KW-1185">Reference proteome</keyword>
<dbReference type="Proteomes" id="UP000009073">
    <property type="component" value="Chromosome"/>
</dbReference>
<dbReference type="PANTHER" id="PTHR32060:SF22">
    <property type="entry name" value="CARBOXYL-TERMINAL-PROCESSING PEPTIDASE 3, CHLOROPLASTIC"/>
    <property type="match status" value="1"/>
</dbReference>
<dbReference type="NCBIfam" id="NF008388">
    <property type="entry name" value="PRK11186.1"/>
    <property type="match status" value="1"/>
</dbReference>
<dbReference type="PROSITE" id="PS50106">
    <property type="entry name" value="PDZ"/>
    <property type="match status" value="1"/>
</dbReference>
<evidence type="ECO:0000313" key="8">
    <source>
        <dbReference type="Proteomes" id="UP000009073"/>
    </source>
</evidence>
<dbReference type="STRING" id="595494.Tola_1089"/>